<organism evidence="1">
    <name type="scientific">Arundo donax</name>
    <name type="common">Giant reed</name>
    <name type="synonym">Donax arundinaceus</name>
    <dbReference type="NCBI Taxonomy" id="35708"/>
    <lineage>
        <taxon>Eukaryota</taxon>
        <taxon>Viridiplantae</taxon>
        <taxon>Streptophyta</taxon>
        <taxon>Embryophyta</taxon>
        <taxon>Tracheophyta</taxon>
        <taxon>Spermatophyta</taxon>
        <taxon>Magnoliopsida</taxon>
        <taxon>Liliopsida</taxon>
        <taxon>Poales</taxon>
        <taxon>Poaceae</taxon>
        <taxon>PACMAD clade</taxon>
        <taxon>Arundinoideae</taxon>
        <taxon>Arundineae</taxon>
        <taxon>Arundo</taxon>
    </lineage>
</organism>
<reference evidence="1" key="1">
    <citation type="submission" date="2014-09" db="EMBL/GenBank/DDBJ databases">
        <authorList>
            <person name="Magalhaes I.L.F."/>
            <person name="Oliveira U."/>
            <person name="Santos F.R."/>
            <person name="Vidigal T.H.D.A."/>
            <person name="Brescovit A.D."/>
            <person name="Santos A.J."/>
        </authorList>
    </citation>
    <scope>NUCLEOTIDE SEQUENCE</scope>
    <source>
        <tissue evidence="1">Shoot tissue taken approximately 20 cm above the soil surface</tissue>
    </source>
</reference>
<sequence>MQNFEKQCESVSLGHDIILLGLYLN</sequence>
<accession>A0A0A8ZB46</accession>
<dbReference type="AlphaFoldDB" id="A0A0A8ZB46"/>
<protein>
    <submittedName>
        <fullName evidence="1">Uncharacterized protein</fullName>
    </submittedName>
</protein>
<dbReference type="EMBL" id="GBRH01265823">
    <property type="protein sequence ID" value="JAD32072.1"/>
    <property type="molecule type" value="Transcribed_RNA"/>
</dbReference>
<reference evidence="1" key="2">
    <citation type="journal article" date="2015" name="Data Brief">
        <title>Shoot transcriptome of the giant reed, Arundo donax.</title>
        <authorList>
            <person name="Barrero R.A."/>
            <person name="Guerrero F.D."/>
            <person name="Moolhuijzen P."/>
            <person name="Goolsby J.A."/>
            <person name="Tidwell J."/>
            <person name="Bellgard S.E."/>
            <person name="Bellgard M.I."/>
        </authorList>
    </citation>
    <scope>NUCLEOTIDE SEQUENCE</scope>
    <source>
        <tissue evidence="1">Shoot tissue taken approximately 20 cm above the soil surface</tissue>
    </source>
</reference>
<proteinExistence type="predicted"/>
<evidence type="ECO:0000313" key="1">
    <source>
        <dbReference type="EMBL" id="JAD32072.1"/>
    </source>
</evidence>
<name>A0A0A8ZB46_ARUDO</name>